<accession>A0A8J5SFV3</accession>
<feature type="region of interest" description="Disordered" evidence="1">
    <location>
        <begin position="63"/>
        <end position="85"/>
    </location>
</feature>
<dbReference type="AlphaFoldDB" id="A0A8J5SFV3"/>
<comment type="caution">
    <text evidence="2">The sequence shown here is derived from an EMBL/GenBank/DDBJ whole genome shotgun (WGS) entry which is preliminary data.</text>
</comment>
<reference evidence="2" key="1">
    <citation type="journal article" date="2021" name="bioRxiv">
        <title>Whole Genome Assembly and Annotation of Northern Wild Rice, Zizania palustris L., Supports a Whole Genome Duplication in the Zizania Genus.</title>
        <authorList>
            <person name="Haas M."/>
            <person name="Kono T."/>
            <person name="Macchietto M."/>
            <person name="Millas R."/>
            <person name="McGilp L."/>
            <person name="Shao M."/>
            <person name="Duquette J."/>
            <person name="Hirsch C.N."/>
            <person name="Kimball J."/>
        </authorList>
    </citation>
    <scope>NUCLEOTIDE SEQUENCE</scope>
    <source>
        <tissue evidence="2">Fresh leaf tissue</tissue>
    </source>
</reference>
<evidence type="ECO:0000256" key="1">
    <source>
        <dbReference type="SAM" id="MobiDB-lite"/>
    </source>
</evidence>
<gene>
    <name evidence="2" type="ORF">GUJ93_ZPchr0002g24728</name>
</gene>
<dbReference type="Proteomes" id="UP000729402">
    <property type="component" value="Unassembled WGS sequence"/>
</dbReference>
<feature type="region of interest" description="Disordered" evidence="1">
    <location>
        <begin position="138"/>
        <end position="160"/>
    </location>
</feature>
<evidence type="ECO:0000313" key="3">
    <source>
        <dbReference type="Proteomes" id="UP000729402"/>
    </source>
</evidence>
<evidence type="ECO:0000313" key="2">
    <source>
        <dbReference type="EMBL" id="KAG8057111.1"/>
    </source>
</evidence>
<organism evidence="2 3">
    <name type="scientific">Zizania palustris</name>
    <name type="common">Northern wild rice</name>
    <dbReference type="NCBI Taxonomy" id="103762"/>
    <lineage>
        <taxon>Eukaryota</taxon>
        <taxon>Viridiplantae</taxon>
        <taxon>Streptophyta</taxon>
        <taxon>Embryophyta</taxon>
        <taxon>Tracheophyta</taxon>
        <taxon>Spermatophyta</taxon>
        <taxon>Magnoliopsida</taxon>
        <taxon>Liliopsida</taxon>
        <taxon>Poales</taxon>
        <taxon>Poaceae</taxon>
        <taxon>BOP clade</taxon>
        <taxon>Oryzoideae</taxon>
        <taxon>Oryzeae</taxon>
        <taxon>Zizaniinae</taxon>
        <taxon>Zizania</taxon>
    </lineage>
</organism>
<keyword evidence="3" id="KW-1185">Reference proteome</keyword>
<protein>
    <submittedName>
        <fullName evidence="2">Uncharacterized protein</fullName>
    </submittedName>
</protein>
<reference evidence="2" key="2">
    <citation type="submission" date="2021-02" db="EMBL/GenBank/DDBJ databases">
        <authorList>
            <person name="Kimball J.A."/>
            <person name="Haas M.W."/>
            <person name="Macchietto M."/>
            <person name="Kono T."/>
            <person name="Duquette J."/>
            <person name="Shao M."/>
        </authorList>
    </citation>
    <scope>NUCLEOTIDE SEQUENCE</scope>
    <source>
        <tissue evidence="2">Fresh leaf tissue</tissue>
    </source>
</reference>
<name>A0A8J5SFV3_ZIZPA</name>
<dbReference type="OrthoDB" id="691679at2759"/>
<proteinExistence type="predicted"/>
<dbReference type="EMBL" id="JAAALK010000287">
    <property type="protein sequence ID" value="KAG8057111.1"/>
    <property type="molecule type" value="Genomic_DNA"/>
</dbReference>
<sequence>MREQESVVVGKSWQLVAELCGNKIKMRRCAGVLMALLLSLSALSAEANKERLRGRRAMAAGRPGYGDEVVEEGEDEGKNTGAANQEVDASAKVVHHEGKKQSVGRAAAATHVMFQEPSRHDGTVAVVPEMMSMDYKTSDVHQHRPINNDAPLYHELVEKP</sequence>